<sequence>MLFNRTMDYLVVGVYQLAGTQHTEQCVMHNTTKREAKQQMIHYLNNKLTAASGSFQDIVSIQVQKQR</sequence>
<accession>A0A0R1H5F6</accession>
<evidence type="ECO:0000313" key="1">
    <source>
        <dbReference type="EMBL" id="KRK39811.1"/>
    </source>
</evidence>
<dbReference type="Proteomes" id="UP000051461">
    <property type="component" value="Unassembled WGS sequence"/>
</dbReference>
<dbReference type="EMBL" id="AZDA01000039">
    <property type="protein sequence ID" value="KRK39811.1"/>
    <property type="molecule type" value="Genomic_DNA"/>
</dbReference>
<gene>
    <name evidence="1" type="ORF">FC07_GL002305</name>
</gene>
<evidence type="ECO:0000313" key="2">
    <source>
        <dbReference type="Proteomes" id="UP000051461"/>
    </source>
</evidence>
<keyword evidence="2" id="KW-1185">Reference proteome</keyword>
<dbReference type="STRING" id="1423726.FC07_GL002305"/>
<dbReference type="RefSeq" id="WP_057904159.1">
    <property type="nucleotide sequence ID" value="NZ_AZDA01000039.1"/>
</dbReference>
<name>A0A0R1H5F6_9LACO</name>
<comment type="caution">
    <text evidence="1">The sequence shown here is derived from an EMBL/GenBank/DDBJ whole genome shotgun (WGS) entry which is preliminary data.</text>
</comment>
<dbReference type="OrthoDB" id="2299891at2"/>
<dbReference type="PATRIC" id="fig|1423726.3.peg.2391"/>
<proteinExistence type="predicted"/>
<protein>
    <submittedName>
        <fullName evidence="1">Uncharacterized protein</fullName>
    </submittedName>
</protein>
<organism evidence="1 2">
    <name type="scientific">Loigolactobacillus bifermentans DSM 20003</name>
    <dbReference type="NCBI Taxonomy" id="1423726"/>
    <lineage>
        <taxon>Bacteria</taxon>
        <taxon>Bacillati</taxon>
        <taxon>Bacillota</taxon>
        <taxon>Bacilli</taxon>
        <taxon>Lactobacillales</taxon>
        <taxon>Lactobacillaceae</taxon>
        <taxon>Loigolactobacillus</taxon>
    </lineage>
</organism>
<dbReference type="AlphaFoldDB" id="A0A0R1H5F6"/>
<reference evidence="1 2" key="1">
    <citation type="journal article" date="2015" name="Genome Announc.">
        <title>Expanding the biotechnology potential of lactobacilli through comparative genomics of 213 strains and associated genera.</title>
        <authorList>
            <person name="Sun Z."/>
            <person name="Harris H.M."/>
            <person name="McCann A."/>
            <person name="Guo C."/>
            <person name="Argimon S."/>
            <person name="Zhang W."/>
            <person name="Yang X."/>
            <person name="Jeffery I.B."/>
            <person name="Cooney J.C."/>
            <person name="Kagawa T.F."/>
            <person name="Liu W."/>
            <person name="Song Y."/>
            <person name="Salvetti E."/>
            <person name="Wrobel A."/>
            <person name="Rasinkangas P."/>
            <person name="Parkhill J."/>
            <person name="Rea M.C."/>
            <person name="O'Sullivan O."/>
            <person name="Ritari J."/>
            <person name="Douillard F.P."/>
            <person name="Paul Ross R."/>
            <person name="Yang R."/>
            <person name="Briner A.E."/>
            <person name="Felis G.E."/>
            <person name="de Vos W.M."/>
            <person name="Barrangou R."/>
            <person name="Klaenhammer T.R."/>
            <person name="Caufield P.W."/>
            <person name="Cui Y."/>
            <person name="Zhang H."/>
            <person name="O'Toole P.W."/>
        </authorList>
    </citation>
    <scope>NUCLEOTIDE SEQUENCE [LARGE SCALE GENOMIC DNA]</scope>
    <source>
        <strain evidence="1 2">DSM 20003</strain>
    </source>
</reference>